<evidence type="ECO:0000313" key="4">
    <source>
        <dbReference type="Proteomes" id="UP000467700"/>
    </source>
</evidence>
<feature type="region of interest" description="Disordered" evidence="2">
    <location>
        <begin position="1"/>
        <end position="41"/>
    </location>
</feature>
<gene>
    <name evidence="3" type="ORF">AAE3_LOCUS2683</name>
</gene>
<evidence type="ECO:0000256" key="1">
    <source>
        <dbReference type="SAM" id="Coils"/>
    </source>
</evidence>
<sequence length="267" mass="29635">MDRPSQNSMLSSVAHGSRHSGYIEDVRAGPRSRSDDSLASEVARWKDQAKAAAAEQRKAQQQYEACRGELDACKAQLQNASKQIQTLSQIKGDLEKQQKRLEAFHKGLKDEVASVQSKLHETESRLTRKLNATQALLEAAGSLPYTDLLDKIERFNNRISEVAVFLENNIVYRCPEAFQEELDRAREDVEGILGEQFCHLIVSQAKNADIGVGAPNPLFVEAAVRAFVVAVCVSEISPRSVFGDRFRPKDGADSDRPCHRLETSVTP</sequence>
<dbReference type="EMBL" id="CACVBS010000029">
    <property type="protein sequence ID" value="CAA7260329.1"/>
    <property type="molecule type" value="Genomic_DNA"/>
</dbReference>
<evidence type="ECO:0000313" key="3">
    <source>
        <dbReference type="EMBL" id="CAA7260329.1"/>
    </source>
</evidence>
<keyword evidence="1" id="KW-0175">Coiled coil</keyword>
<accession>A0A8S0XF01</accession>
<keyword evidence="4" id="KW-1185">Reference proteome</keyword>
<dbReference type="OrthoDB" id="10389709at2759"/>
<feature type="compositionally biased region" description="Basic and acidic residues" evidence="2">
    <location>
        <begin position="21"/>
        <end position="36"/>
    </location>
</feature>
<comment type="caution">
    <text evidence="3">The sequence shown here is derived from an EMBL/GenBank/DDBJ whole genome shotgun (WGS) entry which is preliminary data.</text>
</comment>
<proteinExistence type="predicted"/>
<dbReference type="Gene3D" id="1.10.287.1490">
    <property type="match status" value="1"/>
</dbReference>
<evidence type="ECO:0000256" key="2">
    <source>
        <dbReference type="SAM" id="MobiDB-lite"/>
    </source>
</evidence>
<feature type="region of interest" description="Disordered" evidence="2">
    <location>
        <begin position="248"/>
        <end position="267"/>
    </location>
</feature>
<dbReference type="AlphaFoldDB" id="A0A8S0XF01"/>
<organism evidence="3 4">
    <name type="scientific">Cyclocybe aegerita</name>
    <name type="common">Black poplar mushroom</name>
    <name type="synonym">Agrocybe aegerita</name>
    <dbReference type="NCBI Taxonomy" id="1973307"/>
    <lineage>
        <taxon>Eukaryota</taxon>
        <taxon>Fungi</taxon>
        <taxon>Dikarya</taxon>
        <taxon>Basidiomycota</taxon>
        <taxon>Agaricomycotina</taxon>
        <taxon>Agaricomycetes</taxon>
        <taxon>Agaricomycetidae</taxon>
        <taxon>Agaricales</taxon>
        <taxon>Agaricineae</taxon>
        <taxon>Bolbitiaceae</taxon>
        <taxon>Cyclocybe</taxon>
    </lineage>
</organism>
<feature type="compositionally biased region" description="Polar residues" evidence="2">
    <location>
        <begin position="1"/>
        <end position="11"/>
    </location>
</feature>
<dbReference type="Pfam" id="PF13093">
    <property type="entry name" value="FTA4"/>
    <property type="match status" value="1"/>
</dbReference>
<name>A0A8S0XF01_CYCAE</name>
<dbReference type="InterPro" id="IPR025207">
    <property type="entry name" value="Sim4_Fta4"/>
</dbReference>
<dbReference type="Proteomes" id="UP000467700">
    <property type="component" value="Unassembled WGS sequence"/>
</dbReference>
<dbReference type="GO" id="GO:0031511">
    <property type="term" value="C:Mis6-Sim4 complex"/>
    <property type="evidence" value="ECO:0007669"/>
    <property type="project" value="InterPro"/>
</dbReference>
<reference evidence="3 4" key="1">
    <citation type="submission" date="2020-01" db="EMBL/GenBank/DDBJ databases">
        <authorList>
            <person name="Gupta K D."/>
        </authorList>
    </citation>
    <scope>NUCLEOTIDE SEQUENCE [LARGE SCALE GENOMIC DNA]</scope>
</reference>
<protein>
    <submittedName>
        <fullName evidence="3">Uncharacterized protein</fullName>
    </submittedName>
</protein>
<feature type="coiled-coil region" evidence="1">
    <location>
        <begin position="42"/>
        <end position="125"/>
    </location>
</feature>